<sequence>MNHRIALGLVLAVCSSAAQADGWLHCGNLFDSEQGKLVGERYVHFNANKILAVTSDKPAADSVDLSDKTCLPGLTDLHVHLDGQSGPGAYLNRFTEGPADLAYTAQNYGMKTLLAGFTTVRNPGDSYNVTLALRDAIKAGKVKGPRIYSAGKSLATTGGHADPTNGVRPDLMGEPGPKQGVVNSPSDIKEAIRQHYKDGADFIKITATGGVLSMASSGDNPQFTDDELEALVAIADDYNFHIAAHAHGKSGMLRAVNAGIDTIEHGTYMDDEVIAAMKANGTYLVPTIMAGKFVAEKAKIDGYFPAVVKPKALAIGPKIQDTFAKAYKAGVKIGFGTDSGVSAHGDNAKEFEYMVEAGMPANQAIQAATIAASDILRDPRLGRIKSGSYADIIAVDGNPLEDITELQRVTFVMKDGEIHKQ</sequence>
<feature type="domain" description="Amidohydrolase-related" evidence="3">
    <location>
        <begin position="71"/>
        <end position="418"/>
    </location>
</feature>
<name>A0A348WPK7_9GAMM</name>
<evidence type="ECO:0000313" key="4">
    <source>
        <dbReference type="EMBL" id="HAR56469.1"/>
    </source>
</evidence>
<keyword evidence="2" id="KW-0732">Signal</keyword>
<evidence type="ECO:0000256" key="2">
    <source>
        <dbReference type="SAM" id="SignalP"/>
    </source>
</evidence>
<keyword evidence="4" id="KW-0378">Hydrolase</keyword>
<dbReference type="SUPFAM" id="SSF51556">
    <property type="entry name" value="Metallo-dependent hydrolases"/>
    <property type="match status" value="1"/>
</dbReference>
<dbReference type="Proteomes" id="UP000262878">
    <property type="component" value="Unassembled WGS sequence"/>
</dbReference>
<dbReference type="PANTHER" id="PTHR43135:SF3">
    <property type="entry name" value="ALPHA-D-RIBOSE 1-METHYLPHOSPHONATE 5-TRIPHOSPHATE DIPHOSPHATASE"/>
    <property type="match status" value="1"/>
</dbReference>
<dbReference type="Gene3D" id="3.20.20.140">
    <property type="entry name" value="Metal-dependent hydrolases"/>
    <property type="match status" value="1"/>
</dbReference>
<accession>A0A348WPK7</accession>
<feature type="chain" id="PRO_5016766002" evidence="2">
    <location>
        <begin position="21"/>
        <end position="421"/>
    </location>
</feature>
<dbReference type="InterPro" id="IPR011059">
    <property type="entry name" value="Metal-dep_hydrolase_composite"/>
</dbReference>
<dbReference type="SUPFAM" id="SSF51338">
    <property type="entry name" value="Composite domain of metallo-dependent hydrolases"/>
    <property type="match status" value="1"/>
</dbReference>
<proteinExistence type="predicted"/>
<feature type="signal peptide" evidence="2">
    <location>
        <begin position="1"/>
        <end position="20"/>
    </location>
</feature>
<evidence type="ECO:0000256" key="1">
    <source>
        <dbReference type="SAM" id="MobiDB-lite"/>
    </source>
</evidence>
<dbReference type="InterPro" id="IPR032466">
    <property type="entry name" value="Metal_Hydrolase"/>
</dbReference>
<dbReference type="InterPro" id="IPR006680">
    <property type="entry name" value="Amidohydro-rel"/>
</dbReference>
<evidence type="ECO:0000259" key="3">
    <source>
        <dbReference type="Pfam" id="PF01979"/>
    </source>
</evidence>
<organism evidence="4 5">
    <name type="scientific">Idiomarina baltica</name>
    <dbReference type="NCBI Taxonomy" id="190892"/>
    <lineage>
        <taxon>Bacteria</taxon>
        <taxon>Pseudomonadati</taxon>
        <taxon>Pseudomonadota</taxon>
        <taxon>Gammaproteobacteria</taxon>
        <taxon>Alteromonadales</taxon>
        <taxon>Idiomarinaceae</taxon>
        <taxon>Idiomarina</taxon>
    </lineage>
</organism>
<dbReference type="Gene3D" id="2.30.40.10">
    <property type="entry name" value="Urease, subunit C, domain 1"/>
    <property type="match status" value="1"/>
</dbReference>
<dbReference type="EMBL" id="DMUP01000156">
    <property type="protein sequence ID" value="HAR56469.1"/>
    <property type="molecule type" value="Genomic_DNA"/>
</dbReference>
<reference evidence="4 5" key="1">
    <citation type="journal article" date="2018" name="Nat. Biotechnol.">
        <title>A standardized bacterial taxonomy based on genome phylogeny substantially revises the tree of life.</title>
        <authorList>
            <person name="Parks D.H."/>
            <person name="Chuvochina M."/>
            <person name="Waite D.W."/>
            <person name="Rinke C."/>
            <person name="Skarshewski A."/>
            <person name="Chaumeil P.A."/>
            <person name="Hugenholtz P."/>
        </authorList>
    </citation>
    <scope>NUCLEOTIDE SEQUENCE [LARGE SCALE GENOMIC DNA]</scope>
    <source>
        <strain evidence="4">UBA9360</strain>
    </source>
</reference>
<dbReference type="PANTHER" id="PTHR43135">
    <property type="entry name" value="ALPHA-D-RIBOSE 1-METHYLPHOSPHONATE 5-TRIPHOSPHATE DIPHOSPHATASE"/>
    <property type="match status" value="1"/>
</dbReference>
<gene>
    <name evidence="4" type="ORF">DCR58_06755</name>
</gene>
<dbReference type="CDD" id="cd01299">
    <property type="entry name" value="Met_dep_hydrolase_A"/>
    <property type="match status" value="1"/>
</dbReference>
<protein>
    <submittedName>
        <fullName evidence="4">Amidohydrolase</fullName>
    </submittedName>
</protein>
<dbReference type="InterPro" id="IPR057744">
    <property type="entry name" value="OTAase-like"/>
</dbReference>
<comment type="caution">
    <text evidence="4">The sequence shown here is derived from an EMBL/GenBank/DDBJ whole genome shotgun (WGS) entry which is preliminary data.</text>
</comment>
<evidence type="ECO:0000313" key="5">
    <source>
        <dbReference type="Proteomes" id="UP000262878"/>
    </source>
</evidence>
<dbReference type="GO" id="GO:0016810">
    <property type="term" value="F:hydrolase activity, acting on carbon-nitrogen (but not peptide) bonds"/>
    <property type="evidence" value="ECO:0007669"/>
    <property type="project" value="InterPro"/>
</dbReference>
<dbReference type="InterPro" id="IPR051781">
    <property type="entry name" value="Metallo-dep_Hydrolase"/>
</dbReference>
<dbReference type="Pfam" id="PF01979">
    <property type="entry name" value="Amidohydro_1"/>
    <property type="match status" value="1"/>
</dbReference>
<dbReference type="AlphaFoldDB" id="A0A348WPK7"/>
<feature type="region of interest" description="Disordered" evidence="1">
    <location>
        <begin position="152"/>
        <end position="184"/>
    </location>
</feature>
<dbReference type="STRING" id="314276.OS145_08633"/>